<feature type="compositionally biased region" description="Low complexity" evidence="1">
    <location>
        <begin position="30"/>
        <end position="41"/>
    </location>
</feature>
<protein>
    <submittedName>
        <fullName evidence="2">Uncharacterized protein</fullName>
    </submittedName>
</protein>
<evidence type="ECO:0000313" key="2">
    <source>
        <dbReference type="EMBL" id="KYO33715.1"/>
    </source>
</evidence>
<keyword evidence="3" id="KW-1185">Reference proteome</keyword>
<dbReference type="EMBL" id="AKHW03003682">
    <property type="protein sequence ID" value="KYO33715.1"/>
    <property type="molecule type" value="Genomic_DNA"/>
</dbReference>
<proteinExistence type="predicted"/>
<accession>A0A151NB46</accession>
<evidence type="ECO:0000256" key="1">
    <source>
        <dbReference type="SAM" id="MobiDB-lite"/>
    </source>
</evidence>
<dbReference type="Proteomes" id="UP000050525">
    <property type="component" value="Unassembled WGS sequence"/>
</dbReference>
<comment type="caution">
    <text evidence="2">The sequence shown here is derived from an EMBL/GenBank/DDBJ whole genome shotgun (WGS) entry which is preliminary data.</text>
</comment>
<evidence type="ECO:0000313" key="3">
    <source>
        <dbReference type="Proteomes" id="UP000050525"/>
    </source>
</evidence>
<dbReference type="AlphaFoldDB" id="A0A151NB46"/>
<gene>
    <name evidence="2" type="ORF">Y1Q_0008842</name>
</gene>
<name>A0A151NB46_ALLMI</name>
<reference evidence="2 3" key="1">
    <citation type="journal article" date="2012" name="Genome Biol.">
        <title>Sequencing three crocodilian genomes to illuminate the evolution of archosaurs and amniotes.</title>
        <authorList>
            <person name="St John J.A."/>
            <person name="Braun E.L."/>
            <person name="Isberg S.R."/>
            <person name="Miles L.G."/>
            <person name="Chong A.Y."/>
            <person name="Gongora J."/>
            <person name="Dalzell P."/>
            <person name="Moran C."/>
            <person name="Bed'hom B."/>
            <person name="Abzhanov A."/>
            <person name="Burgess S.C."/>
            <person name="Cooksey A.M."/>
            <person name="Castoe T.A."/>
            <person name="Crawford N.G."/>
            <person name="Densmore L.D."/>
            <person name="Drew J.C."/>
            <person name="Edwards S.V."/>
            <person name="Faircloth B.C."/>
            <person name="Fujita M.K."/>
            <person name="Greenwold M.J."/>
            <person name="Hoffmann F.G."/>
            <person name="Howard J.M."/>
            <person name="Iguchi T."/>
            <person name="Janes D.E."/>
            <person name="Khan S.Y."/>
            <person name="Kohno S."/>
            <person name="de Koning A.J."/>
            <person name="Lance S.L."/>
            <person name="McCarthy F.M."/>
            <person name="McCormack J.E."/>
            <person name="Merchant M.E."/>
            <person name="Peterson D.G."/>
            <person name="Pollock D.D."/>
            <person name="Pourmand N."/>
            <person name="Raney B.J."/>
            <person name="Roessler K.A."/>
            <person name="Sanford J.R."/>
            <person name="Sawyer R.H."/>
            <person name="Schmidt C.J."/>
            <person name="Triplett E.W."/>
            <person name="Tuberville T.D."/>
            <person name="Venegas-Anaya M."/>
            <person name="Howard J.T."/>
            <person name="Jarvis E.D."/>
            <person name="Guillette L.J.Jr."/>
            <person name="Glenn T.C."/>
            <person name="Green R.E."/>
            <person name="Ray D.A."/>
        </authorList>
    </citation>
    <scope>NUCLEOTIDE SEQUENCE [LARGE SCALE GENOMIC DNA]</scope>
    <source>
        <strain evidence="2">KSC_2009_1</strain>
    </source>
</reference>
<feature type="region of interest" description="Disordered" evidence="1">
    <location>
        <begin position="26"/>
        <end position="49"/>
    </location>
</feature>
<organism evidence="2 3">
    <name type="scientific">Alligator mississippiensis</name>
    <name type="common">American alligator</name>
    <dbReference type="NCBI Taxonomy" id="8496"/>
    <lineage>
        <taxon>Eukaryota</taxon>
        <taxon>Metazoa</taxon>
        <taxon>Chordata</taxon>
        <taxon>Craniata</taxon>
        <taxon>Vertebrata</taxon>
        <taxon>Euteleostomi</taxon>
        <taxon>Archelosauria</taxon>
        <taxon>Archosauria</taxon>
        <taxon>Crocodylia</taxon>
        <taxon>Alligatoridae</taxon>
        <taxon>Alligatorinae</taxon>
        <taxon>Alligator</taxon>
    </lineage>
</organism>
<sequence>MRRPPGRQSHPRTGVAMRLPRVSLATARCSSASHGGSAPGPRQVGPRGCGRWQAAPRDFCLGSLRGSPVKRACDSAALIVSSREAEEPGVGSTC</sequence>